<accession>A0A7C9JTP2</accession>
<keyword evidence="1" id="KW-1133">Transmembrane helix</keyword>
<keyword evidence="3" id="KW-1185">Reference proteome</keyword>
<dbReference type="Proteomes" id="UP000479526">
    <property type="component" value="Unassembled WGS sequence"/>
</dbReference>
<keyword evidence="1" id="KW-0472">Membrane</keyword>
<gene>
    <name evidence="2" type="ORF">GT755_12480</name>
</gene>
<evidence type="ECO:0000313" key="2">
    <source>
        <dbReference type="EMBL" id="NAS22499.1"/>
    </source>
</evidence>
<reference evidence="2 3" key="1">
    <citation type="submission" date="2020-01" db="EMBL/GenBank/DDBJ databases">
        <title>Herbidospora sp. NEAU-GS84 nov., a novel actinomycete isolated from soil.</title>
        <authorList>
            <person name="Han L."/>
        </authorList>
    </citation>
    <scope>NUCLEOTIDE SEQUENCE [LARGE SCALE GENOMIC DNA]</scope>
    <source>
        <strain evidence="2 3">NEAU-GS84</strain>
    </source>
</reference>
<name>A0A7C9JTP2_9ACTN</name>
<keyword evidence="1" id="KW-0812">Transmembrane</keyword>
<protein>
    <submittedName>
        <fullName evidence="2">Uncharacterized protein</fullName>
    </submittedName>
</protein>
<proteinExistence type="predicted"/>
<evidence type="ECO:0000256" key="1">
    <source>
        <dbReference type="SAM" id="Phobius"/>
    </source>
</evidence>
<feature type="transmembrane region" description="Helical" evidence="1">
    <location>
        <begin position="39"/>
        <end position="58"/>
    </location>
</feature>
<dbReference type="RefSeq" id="WP_161479861.1">
    <property type="nucleotide sequence ID" value="NZ_WXEW01000003.1"/>
</dbReference>
<sequence>MTLERRPSAPPPLPRVDVTVPQWEIVTRAHRRLDTIRSAVGRVTTLAGAAAAAIGMFTDSLTGVSLLADAALLAGGLWTLRVWKTDGHQRAAATALYAGPGVSLAGLLLLSGPYWLEALGLGVWVTGTWVLRPARYARHMVAPPPPRLRPSLPIEQGPVDEHPVAAWWARKVAVDGGPAAGTFLDDIEWIGESVIRAVIRAAMPGTAVPDVNIRALSALTDVPEEQIAVKPIPGRGSGVRSLTIGAAAETRDPAAVWAQRIAPAAMPGAVLTGVRVGQPGGQGGQDS</sequence>
<evidence type="ECO:0000313" key="3">
    <source>
        <dbReference type="Proteomes" id="UP000479526"/>
    </source>
</evidence>
<dbReference type="EMBL" id="WXEW01000003">
    <property type="protein sequence ID" value="NAS22499.1"/>
    <property type="molecule type" value="Genomic_DNA"/>
</dbReference>
<organism evidence="2 3">
    <name type="scientific">Herbidospora solisilvae</name>
    <dbReference type="NCBI Taxonomy" id="2696284"/>
    <lineage>
        <taxon>Bacteria</taxon>
        <taxon>Bacillati</taxon>
        <taxon>Actinomycetota</taxon>
        <taxon>Actinomycetes</taxon>
        <taxon>Streptosporangiales</taxon>
        <taxon>Streptosporangiaceae</taxon>
        <taxon>Herbidospora</taxon>
    </lineage>
</organism>
<feature type="transmembrane region" description="Helical" evidence="1">
    <location>
        <begin position="64"/>
        <end position="83"/>
    </location>
</feature>
<feature type="transmembrane region" description="Helical" evidence="1">
    <location>
        <begin position="90"/>
        <end position="108"/>
    </location>
</feature>
<comment type="caution">
    <text evidence="2">The sequence shown here is derived from an EMBL/GenBank/DDBJ whole genome shotgun (WGS) entry which is preliminary data.</text>
</comment>
<dbReference type="AlphaFoldDB" id="A0A7C9JTP2"/>